<proteinExistence type="predicted"/>
<dbReference type="Proteomes" id="UP000005512">
    <property type="component" value="Unassembled WGS sequence"/>
</dbReference>
<evidence type="ECO:0000313" key="1">
    <source>
        <dbReference type="EMBL" id="EFB72502.1"/>
    </source>
</evidence>
<sequence>MLATTNIAMNKVVTNRCVFNHQDDISHIIRNVINISNSFLYI</sequence>
<evidence type="ECO:0000313" key="2">
    <source>
        <dbReference type="Proteomes" id="UP000005512"/>
    </source>
</evidence>
<name>D1P2Z7_9GAMM</name>
<dbReference type="HOGENOM" id="CLU_3256373_0_0_6"/>
<organism evidence="1 2">
    <name type="scientific">Providencia rustigianii DSM 4541</name>
    <dbReference type="NCBI Taxonomy" id="500637"/>
    <lineage>
        <taxon>Bacteria</taxon>
        <taxon>Pseudomonadati</taxon>
        <taxon>Pseudomonadota</taxon>
        <taxon>Gammaproteobacteria</taxon>
        <taxon>Enterobacterales</taxon>
        <taxon>Morganellaceae</taxon>
        <taxon>Providencia</taxon>
    </lineage>
</organism>
<keyword evidence="2" id="KW-1185">Reference proteome</keyword>
<reference evidence="1" key="1">
    <citation type="submission" date="2009-12" db="EMBL/GenBank/DDBJ databases">
        <authorList>
            <person name="Weinstock G."/>
            <person name="Sodergren E."/>
            <person name="Clifton S."/>
            <person name="Fulton L."/>
            <person name="Fulton B."/>
            <person name="Courtney L."/>
            <person name="Fronick C."/>
            <person name="Harrison M."/>
            <person name="Strong C."/>
            <person name="Farmer C."/>
            <person name="Delahaunty K."/>
            <person name="Markovic C."/>
            <person name="Hall O."/>
            <person name="Minx P."/>
            <person name="Tomlinson C."/>
            <person name="Mitreva M."/>
            <person name="Nelson J."/>
            <person name="Hou S."/>
            <person name="Wollam A."/>
            <person name="Pepin K.H."/>
            <person name="Johnson M."/>
            <person name="Bhonagiri V."/>
            <person name="Nash W.E."/>
            <person name="Warren W."/>
            <person name="Chinwalla A."/>
            <person name="Mardis E.R."/>
            <person name="Wilson R.K."/>
        </authorList>
    </citation>
    <scope>NUCLEOTIDE SEQUENCE [LARGE SCALE GENOMIC DNA]</scope>
    <source>
        <strain evidence="1">DSM 4541</strain>
    </source>
</reference>
<accession>D1P2Z7</accession>
<protein>
    <submittedName>
        <fullName evidence="1">Uncharacterized protein</fullName>
    </submittedName>
</protein>
<comment type="caution">
    <text evidence="1">The sequence shown here is derived from an EMBL/GenBank/DDBJ whole genome shotgun (WGS) entry which is preliminary data.</text>
</comment>
<dbReference type="EMBL" id="ABXV02000023">
    <property type="protein sequence ID" value="EFB72502.1"/>
    <property type="molecule type" value="Genomic_DNA"/>
</dbReference>
<gene>
    <name evidence="1" type="ORF">PROVRUST_06582</name>
</gene>
<dbReference type="AlphaFoldDB" id="D1P2Z7"/>